<dbReference type="RefSeq" id="WP_147582814.1">
    <property type="nucleotide sequence ID" value="NZ_CP042831.1"/>
</dbReference>
<dbReference type="EMBL" id="CP042831">
    <property type="protein sequence ID" value="QEE49264.1"/>
    <property type="molecule type" value="Genomic_DNA"/>
</dbReference>
<dbReference type="AlphaFoldDB" id="A0A5B9FQM5"/>
<protein>
    <recommendedName>
        <fullName evidence="3">Lipoprotein</fullName>
    </recommendedName>
</protein>
<evidence type="ECO:0008006" key="3">
    <source>
        <dbReference type="Google" id="ProtNLM"/>
    </source>
</evidence>
<accession>A0A5B9FQM5</accession>
<sequence>MKNMALCALVAVFFVFVGCKQKDEDTKMIDITADNPVAKISGNDFEFLNKKGVHEKWENIAGDKILPEDIVIKKVKAADGPGDYYVLLGMAVANNTKIAVLLEQRGDELYFAKHDDTVIVVKCTGCKEGCDPLVVLQYGAPSIICSPCPDCLKQDVALQ</sequence>
<proteinExistence type="predicted"/>
<gene>
    <name evidence="1" type="ORF">FUA48_06630</name>
</gene>
<dbReference type="PROSITE" id="PS51257">
    <property type="entry name" value="PROKAR_LIPOPROTEIN"/>
    <property type="match status" value="1"/>
</dbReference>
<keyword evidence="2" id="KW-1185">Reference proteome</keyword>
<evidence type="ECO:0000313" key="2">
    <source>
        <dbReference type="Proteomes" id="UP000321222"/>
    </source>
</evidence>
<evidence type="ECO:0000313" key="1">
    <source>
        <dbReference type="EMBL" id="QEE49264.1"/>
    </source>
</evidence>
<dbReference type="OrthoDB" id="1367211at2"/>
<reference evidence="1 2" key="1">
    <citation type="submission" date="2019-08" db="EMBL/GenBank/DDBJ databases">
        <title>Flavobacterium alkalisoli sp. nov., isolated from rhizosphere soil of Suaeda salsa.</title>
        <authorList>
            <person name="Sun J.-Q."/>
            <person name="Xu L."/>
        </authorList>
    </citation>
    <scope>NUCLEOTIDE SEQUENCE [LARGE SCALE GENOMIC DNA]</scope>
    <source>
        <strain evidence="1 2">XS-5</strain>
    </source>
</reference>
<organism evidence="1 2">
    <name type="scientific">Flavobacterium alkalisoli</name>
    <dbReference type="NCBI Taxonomy" id="2602769"/>
    <lineage>
        <taxon>Bacteria</taxon>
        <taxon>Pseudomonadati</taxon>
        <taxon>Bacteroidota</taxon>
        <taxon>Flavobacteriia</taxon>
        <taxon>Flavobacteriales</taxon>
        <taxon>Flavobacteriaceae</taxon>
        <taxon>Flavobacterium</taxon>
    </lineage>
</organism>
<dbReference type="KEGG" id="fak:FUA48_06630"/>
<dbReference type="Proteomes" id="UP000321222">
    <property type="component" value="Chromosome"/>
</dbReference>
<name>A0A5B9FQM5_9FLAO</name>